<dbReference type="EMBL" id="LSRX01000044">
    <property type="protein sequence ID" value="OLQ12378.1"/>
    <property type="molecule type" value="Genomic_DNA"/>
</dbReference>
<evidence type="ECO:0000256" key="1">
    <source>
        <dbReference type="SAM" id="MobiDB-lite"/>
    </source>
</evidence>
<reference evidence="2 3" key="1">
    <citation type="submission" date="2016-02" db="EMBL/GenBank/DDBJ databases">
        <title>Genome analysis of coral dinoflagellate symbionts highlights evolutionary adaptations to a symbiotic lifestyle.</title>
        <authorList>
            <person name="Aranda M."/>
            <person name="Li Y."/>
            <person name="Liew Y.J."/>
            <person name="Baumgarten S."/>
            <person name="Simakov O."/>
            <person name="Wilson M."/>
            <person name="Piel J."/>
            <person name="Ashoor H."/>
            <person name="Bougouffa S."/>
            <person name="Bajic V.B."/>
            <person name="Ryu T."/>
            <person name="Ravasi T."/>
            <person name="Bayer T."/>
            <person name="Micklem G."/>
            <person name="Kim H."/>
            <person name="Bhak J."/>
            <person name="Lajeunesse T.C."/>
            <person name="Voolstra C.R."/>
        </authorList>
    </citation>
    <scope>NUCLEOTIDE SEQUENCE [LARGE SCALE GENOMIC DNA]</scope>
    <source>
        <strain evidence="2 3">CCMP2467</strain>
    </source>
</reference>
<comment type="caution">
    <text evidence="2">The sequence shown here is derived from an EMBL/GenBank/DDBJ whole genome shotgun (WGS) entry which is preliminary data.</text>
</comment>
<dbReference type="AlphaFoldDB" id="A0A1Q9EY55"/>
<evidence type="ECO:0000313" key="3">
    <source>
        <dbReference type="Proteomes" id="UP000186817"/>
    </source>
</evidence>
<feature type="region of interest" description="Disordered" evidence="1">
    <location>
        <begin position="209"/>
        <end position="272"/>
    </location>
</feature>
<name>A0A1Q9EY55_SYMMI</name>
<organism evidence="2 3">
    <name type="scientific">Symbiodinium microadriaticum</name>
    <name type="common">Dinoflagellate</name>
    <name type="synonym">Zooxanthella microadriatica</name>
    <dbReference type="NCBI Taxonomy" id="2951"/>
    <lineage>
        <taxon>Eukaryota</taxon>
        <taxon>Sar</taxon>
        <taxon>Alveolata</taxon>
        <taxon>Dinophyceae</taxon>
        <taxon>Suessiales</taxon>
        <taxon>Symbiodiniaceae</taxon>
        <taxon>Symbiodinium</taxon>
    </lineage>
</organism>
<protein>
    <submittedName>
        <fullName evidence="2">Uncharacterized protein</fullName>
    </submittedName>
</protein>
<dbReference type="Proteomes" id="UP000186817">
    <property type="component" value="Unassembled WGS sequence"/>
</dbReference>
<evidence type="ECO:0000313" key="2">
    <source>
        <dbReference type="EMBL" id="OLQ12378.1"/>
    </source>
</evidence>
<feature type="compositionally biased region" description="Basic and acidic residues" evidence="1">
    <location>
        <begin position="242"/>
        <end position="251"/>
    </location>
</feature>
<gene>
    <name evidence="2" type="ORF">AK812_SmicGene3700</name>
</gene>
<proteinExistence type="predicted"/>
<sequence length="272" mass="30044">MGQQPSAPETRVSAKKLKAFEILGLYTQLEAALEKPTGPADVGQPYRQIVAWCKAHALDLDLEGVLEILASEEGGYPPWRRQALEEAYRLLYDEAAASGSLALDRLPEPPTSEEIGFRPLPEALVSGEAYKRNCYAGCFEDQSTWRMYRRRFDYEIYRVNAAGFVAGRKIVSGTQTRSVCAADVASKVAETLLPDTCCVSREDMHSAKGPFLLPKGSRGQPRWAPPMADEEMSNSFASHHTKVLEPLHWEDGEVPSQRGRLSMPGQKGGSSR</sequence>
<dbReference type="OrthoDB" id="407041at2759"/>
<accession>A0A1Q9EY55</accession>
<keyword evidence="3" id="KW-1185">Reference proteome</keyword>